<dbReference type="GO" id="GO:0016705">
    <property type="term" value="F:oxidoreductase activity, acting on paired donors, with incorporation or reduction of molecular oxygen"/>
    <property type="evidence" value="ECO:0007669"/>
    <property type="project" value="InterPro"/>
</dbReference>
<dbReference type="Gene3D" id="3.40.50.300">
    <property type="entry name" value="P-loop containing nucleotide triphosphate hydrolases"/>
    <property type="match status" value="2"/>
</dbReference>
<keyword evidence="19" id="KW-1185">Reference proteome</keyword>
<keyword evidence="3" id="KW-0547">Nucleotide-binding</keyword>
<dbReference type="PROSITE" id="PS51192">
    <property type="entry name" value="HELICASE_ATP_BIND_1"/>
    <property type="match status" value="1"/>
</dbReference>
<evidence type="ECO:0000259" key="17">
    <source>
        <dbReference type="PROSITE" id="PS51194"/>
    </source>
</evidence>
<feature type="coiled-coil region" evidence="14">
    <location>
        <begin position="584"/>
        <end position="618"/>
    </location>
</feature>
<reference evidence="18 19" key="1">
    <citation type="submission" date="2014-04" db="EMBL/GenBank/DDBJ databases">
        <authorList>
            <consortium name="DOE Joint Genome Institute"/>
            <person name="Kuo A."/>
            <person name="Girlanda M."/>
            <person name="Perotto S."/>
            <person name="Kohler A."/>
            <person name="Nagy L.G."/>
            <person name="Floudas D."/>
            <person name="Copeland A."/>
            <person name="Barry K.W."/>
            <person name="Cichocki N."/>
            <person name="Veneault-Fourrey C."/>
            <person name="LaButti K."/>
            <person name="Lindquist E.A."/>
            <person name="Lipzen A."/>
            <person name="Lundell T."/>
            <person name="Morin E."/>
            <person name="Murat C."/>
            <person name="Sun H."/>
            <person name="Tunlid A."/>
            <person name="Henrissat B."/>
            <person name="Grigoriev I.V."/>
            <person name="Hibbett D.S."/>
            <person name="Martin F."/>
            <person name="Nordberg H.P."/>
            <person name="Cantor M.N."/>
            <person name="Hua S.X."/>
        </authorList>
    </citation>
    <scope>NUCLEOTIDE SEQUENCE [LARGE SCALE GENOMIC DNA]</scope>
    <source>
        <strain evidence="18 19">MUT 4182</strain>
    </source>
</reference>
<dbReference type="Gene3D" id="1.10.630.10">
    <property type="entry name" value="Cytochrome P450"/>
    <property type="match status" value="1"/>
</dbReference>
<dbReference type="SMART" id="SM00490">
    <property type="entry name" value="HELICc"/>
    <property type="match status" value="1"/>
</dbReference>
<dbReference type="InterPro" id="IPR011545">
    <property type="entry name" value="DEAD/DEAH_box_helicase_dom"/>
</dbReference>
<accession>A0A0C3LIA7</accession>
<evidence type="ECO:0000256" key="2">
    <source>
        <dbReference type="ARBA" id="ARBA00022723"/>
    </source>
</evidence>
<protein>
    <recommendedName>
        <fullName evidence="12">DNA 3'-5' helicase</fullName>
        <ecNumber evidence="12">5.6.2.4</ecNumber>
    </recommendedName>
</protein>
<dbReference type="GO" id="GO:0000724">
    <property type="term" value="P:double-strand break repair via homologous recombination"/>
    <property type="evidence" value="ECO:0007669"/>
    <property type="project" value="TreeGrafter"/>
</dbReference>
<dbReference type="PRINTS" id="PR00463">
    <property type="entry name" value="EP450I"/>
</dbReference>
<organism evidence="18 19">
    <name type="scientific">Tulasnella calospora MUT 4182</name>
    <dbReference type="NCBI Taxonomy" id="1051891"/>
    <lineage>
        <taxon>Eukaryota</taxon>
        <taxon>Fungi</taxon>
        <taxon>Dikarya</taxon>
        <taxon>Basidiomycota</taxon>
        <taxon>Agaricomycotina</taxon>
        <taxon>Agaricomycetes</taxon>
        <taxon>Cantharellales</taxon>
        <taxon>Tulasnellaceae</taxon>
        <taxon>Tulasnella</taxon>
    </lineage>
</organism>
<evidence type="ECO:0000259" key="16">
    <source>
        <dbReference type="PROSITE" id="PS51192"/>
    </source>
</evidence>
<evidence type="ECO:0000256" key="13">
    <source>
        <dbReference type="PIRSR" id="PIRSR602401-1"/>
    </source>
</evidence>
<dbReference type="OrthoDB" id="10261556at2759"/>
<evidence type="ECO:0000256" key="11">
    <source>
        <dbReference type="ARBA" id="ARBA00034617"/>
    </source>
</evidence>
<dbReference type="InterPro" id="IPR001650">
    <property type="entry name" value="Helicase_C-like"/>
</dbReference>
<evidence type="ECO:0000256" key="14">
    <source>
        <dbReference type="SAM" id="Coils"/>
    </source>
</evidence>
<evidence type="ECO:0000256" key="10">
    <source>
        <dbReference type="ARBA" id="ARBA00023242"/>
    </source>
</evidence>
<dbReference type="Pfam" id="PF00067">
    <property type="entry name" value="p450"/>
    <property type="match status" value="2"/>
</dbReference>
<evidence type="ECO:0000256" key="4">
    <source>
        <dbReference type="ARBA" id="ARBA00022801"/>
    </source>
</evidence>
<dbReference type="GO" id="GO:0005506">
    <property type="term" value="F:iron ion binding"/>
    <property type="evidence" value="ECO:0007669"/>
    <property type="project" value="InterPro"/>
</dbReference>
<dbReference type="Pfam" id="PF00271">
    <property type="entry name" value="Helicase_C"/>
    <property type="match status" value="1"/>
</dbReference>
<dbReference type="InterPro" id="IPR002401">
    <property type="entry name" value="Cyt_P450_E_grp-I"/>
</dbReference>
<evidence type="ECO:0000256" key="1">
    <source>
        <dbReference type="ARBA" id="ARBA00005446"/>
    </source>
</evidence>
<comment type="catalytic activity">
    <reaction evidence="11">
        <text>Couples ATP hydrolysis with the unwinding of duplex DNA by translocating in the 3'-5' direction.</text>
        <dbReference type="EC" id="5.6.2.4"/>
    </reaction>
</comment>
<evidence type="ECO:0000256" key="9">
    <source>
        <dbReference type="ARBA" id="ARBA00023235"/>
    </source>
</evidence>
<dbReference type="PROSITE" id="PS00086">
    <property type="entry name" value="CYTOCHROME_P450"/>
    <property type="match status" value="1"/>
</dbReference>
<dbReference type="PANTHER" id="PTHR13710">
    <property type="entry name" value="DNA HELICASE RECQ FAMILY MEMBER"/>
    <property type="match status" value="1"/>
</dbReference>
<proteinExistence type="inferred from homology"/>
<feature type="region of interest" description="Disordered" evidence="15">
    <location>
        <begin position="1237"/>
        <end position="1381"/>
    </location>
</feature>
<dbReference type="FunFam" id="3.40.50.300:FF:001544">
    <property type="entry name" value="ATP-dependent DNA helicase"/>
    <property type="match status" value="1"/>
</dbReference>
<dbReference type="GO" id="GO:0016787">
    <property type="term" value="F:hydrolase activity"/>
    <property type="evidence" value="ECO:0007669"/>
    <property type="project" value="UniProtKB-KW"/>
</dbReference>
<keyword evidence="14" id="KW-0175">Coiled coil</keyword>
<dbReference type="PROSITE" id="PS00690">
    <property type="entry name" value="DEAH_ATP_HELICASE"/>
    <property type="match status" value="1"/>
</dbReference>
<evidence type="ECO:0000256" key="3">
    <source>
        <dbReference type="ARBA" id="ARBA00022741"/>
    </source>
</evidence>
<dbReference type="GO" id="GO:0005524">
    <property type="term" value="F:ATP binding"/>
    <property type="evidence" value="ECO:0007669"/>
    <property type="project" value="UniProtKB-KW"/>
</dbReference>
<comment type="similarity">
    <text evidence="1">Belongs to the helicase family. RecQ subfamily.</text>
</comment>
<keyword evidence="8" id="KW-0238">DNA-binding</keyword>
<dbReference type="SUPFAM" id="SSF52540">
    <property type="entry name" value="P-loop containing nucleoside triphosphate hydrolases"/>
    <property type="match status" value="1"/>
</dbReference>
<keyword evidence="13" id="KW-0349">Heme</keyword>
<keyword evidence="4" id="KW-0378">Hydrolase</keyword>
<dbReference type="InterPro" id="IPR017972">
    <property type="entry name" value="Cyt_P450_CS"/>
</dbReference>
<dbReference type="GO" id="GO:0004497">
    <property type="term" value="F:monooxygenase activity"/>
    <property type="evidence" value="ECO:0007669"/>
    <property type="project" value="InterPro"/>
</dbReference>
<evidence type="ECO:0000256" key="15">
    <source>
        <dbReference type="SAM" id="MobiDB-lite"/>
    </source>
</evidence>
<dbReference type="SMART" id="SM00487">
    <property type="entry name" value="DEXDc"/>
    <property type="match status" value="1"/>
</dbReference>
<dbReference type="EMBL" id="KN822946">
    <property type="protein sequence ID" value="KIO33728.1"/>
    <property type="molecule type" value="Genomic_DNA"/>
</dbReference>
<evidence type="ECO:0000313" key="19">
    <source>
        <dbReference type="Proteomes" id="UP000054248"/>
    </source>
</evidence>
<dbReference type="GO" id="GO:0003677">
    <property type="term" value="F:DNA binding"/>
    <property type="evidence" value="ECO:0007669"/>
    <property type="project" value="UniProtKB-KW"/>
</dbReference>
<dbReference type="GO" id="GO:0043138">
    <property type="term" value="F:3'-5' DNA helicase activity"/>
    <property type="evidence" value="ECO:0007669"/>
    <property type="project" value="UniProtKB-EC"/>
</dbReference>
<comment type="cofactor">
    <cofactor evidence="13">
        <name>heme</name>
        <dbReference type="ChEBI" id="CHEBI:30413"/>
    </cofactor>
</comment>
<feature type="binding site" description="axial binding residue" evidence="13">
    <location>
        <position position="500"/>
    </location>
    <ligand>
        <name>heme</name>
        <dbReference type="ChEBI" id="CHEBI:30413"/>
    </ligand>
    <ligandPart>
        <name>Fe</name>
        <dbReference type="ChEBI" id="CHEBI:18248"/>
    </ligandPart>
</feature>
<keyword evidence="2 13" id="KW-0479">Metal-binding</keyword>
<dbReference type="PANTHER" id="PTHR13710:SF105">
    <property type="entry name" value="ATP-DEPENDENT DNA HELICASE Q1"/>
    <property type="match status" value="1"/>
</dbReference>
<evidence type="ECO:0000256" key="12">
    <source>
        <dbReference type="ARBA" id="ARBA00034808"/>
    </source>
</evidence>
<evidence type="ECO:0000256" key="8">
    <source>
        <dbReference type="ARBA" id="ARBA00023125"/>
    </source>
</evidence>
<dbReference type="InterPro" id="IPR036396">
    <property type="entry name" value="Cyt_P450_sf"/>
</dbReference>
<dbReference type="InterPro" id="IPR032284">
    <property type="entry name" value="RecQ_Zn-bd"/>
</dbReference>
<feature type="compositionally biased region" description="Acidic residues" evidence="15">
    <location>
        <begin position="1308"/>
        <end position="1326"/>
    </location>
</feature>
<sequence>MISNYAIIPLVTAAGIYLIVRWVRPKPYPGIPCHPVTSFLGDIPGMANDTIKYGSVFEPGSFFPRSVQELGPVFQFFIGPVSKSIIIADVQEIEDIFLRSRNKALEQSDMQITSFQGTIPYGSVALKTNEMWKQHRRVTTPLMSSKHLIEMTPAIAANARALVVYWGKKIDIMKKHDAICFSCRNDFEMGTLDIIGEVIAGRSLGMIAHAQSQTPTVKVDQYGGAVFQVSPTPLFASLRHLFGGITDNTIFPPWAARVIQTVKGWAPGFRRARRVVDEYISTCLEESRKNVRELREIGQEVDAAKCMIDLVASREGLSGEDTLPEHELKDEIVTFLLVKFLTENPNAQRVLYAELHSAFEDLSEDRLLTYADVTSPDKTPYLEAVVAEVLRCARIAEGTRRKTIEPINILGYDIPVGADLIFISPTAASMTTKAAEPSIRAQDKVRSETSLKYGWKGYWDNDTEEFKPERWIVEDEKTGKRVFDPKAGGSVPFGLGLRSCPGKALAMLELKIYLATINLAFFLGPVPKELAGNGALDEAIARSLDDLAPIVGRSNGVPSSSSSKLDGAHSEPAYVRRHALQSRVSALSAEIASIDEDIARLNALREGCLRERAEAEQALNSIRLASAAQRNHDTTAGGPSTSNSASAGRIDYAGEFEWTAGMKAKMKAVFGIREFRLCQEAVCNANMDRRDIVCVMPTGGGKSLTYQLPALMTPGCTLVISPLISLITDQILHLQDAGIEAVMLTGTTSKEESRSIFARLTGEGNRGHIQAADGNHKEIKLCYVTPEKIVKNKTLNSALSKMAAAGRFARIVIDEAHCVSQMGHDYRPDYQKLSLLRQLFPDVPIMALSATCPPKVLQDLLQTLNMRKVVDGREANLHDTCYFSAPLYRKNLHYKVVPKPSVKSDTIKAIADYILQHHKDDTGIIYCLSRKEAQEVADDLANFTNGKIKTGVYHAEVGDAAKERLHVQWREGKVKVVCATIAFGLGIDKGDVRFVIHHSMSKSLEGFYQESGRAGRDGKDADCTLYFRAQDASRLAALTAGEKEAKSKLHAILRFALDKVKCRKIAFAEYFSAATSLSLSSWNDNGSTFVDRCGHCDNCTRPPDSLVQKDVTLEAWKLCQILDEVHRSQGRLTIATLAALARGNGSGTFDTHEGGKGKRRKSKAEATIDLHTLCDGKITTLSRDDVEILIVQLLVAGYMKETYTPTAYNTIAYVVPGHQSIRLTRLTLDKVQSGPGERINMHILPKPIKAKPKKSSGKRGNEGAENMNSASVRRNGSLADFVAKKNAERGTTNGRSNASKRKGKAKESDEEVVLETDDDADDDANDWGDVLVPDSPARIVSDADFEDEDVGETRQPSEEAPRARTRANLPASSVHTAVGSEEDDGWQFDLAARRKTAAKPRLVVDSDNDEDEEFSAPAQPQRKRRRTEEAEVITISDTD</sequence>
<dbReference type="STRING" id="1051891.A0A0C3LIA7"/>
<keyword evidence="10" id="KW-0539">Nucleus</keyword>
<feature type="region of interest" description="Disordered" evidence="15">
    <location>
        <begin position="1395"/>
        <end position="1439"/>
    </location>
</feature>
<keyword evidence="7 13" id="KW-0408">Iron</keyword>
<dbReference type="PRINTS" id="PR00385">
    <property type="entry name" value="P450"/>
</dbReference>
<dbReference type="CDD" id="cd18794">
    <property type="entry name" value="SF2_C_RecQ"/>
    <property type="match status" value="1"/>
</dbReference>
<keyword evidence="9" id="KW-0413">Isomerase</keyword>
<dbReference type="InterPro" id="IPR027417">
    <property type="entry name" value="P-loop_NTPase"/>
</dbReference>
<dbReference type="Pfam" id="PF00270">
    <property type="entry name" value="DEAD"/>
    <property type="match status" value="1"/>
</dbReference>
<keyword evidence="6" id="KW-0067">ATP-binding</keyword>
<dbReference type="InterPro" id="IPR002464">
    <property type="entry name" value="DNA/RNA_helicase_DEAH_CS"/>
</dbReference>
<dbReference type="PROSITE" id="PS51194">
    <property type="entry name" value="HELICASE_CTER"/>
    <property type="match status" value="1"/>
</dbReference>
<dbReference type="Pfam" id="PF16124">
    <property type="entry name" value="RecQ_Zn_bind"/>
    <property type="match status" value="1"/>
</dbReference>
<feature type="compositionally biased region" description="Basic residues" evidence="15">
    <location>
        <begin position="1248"/>
        <end position="1257"/>
    </location>
</feature>
<dbReference type="HOGENOM" id="CLU_251960_0_0_1"/>
<reference evidence="19" key="2">
    <citation type="submission" date="2015-01" db="EMBL/GenBank/DDBJ databases">
        <title>Evolutionary Origins and Diversification of the Mycorrhizal Mutualists.</title>
        <authorList>
            <consortium name="DOE Joint Genome Institute"/>
            <consortium name="Mycorrhizal Genomics Consortium"/>
            <person name="Kohler A."/>
            <person name="Kuo A."/>
            <person name="Nagy L.G."/>
            <person name="Floudas D."/>
            <person name="Copeland A."/>
            <person name="Barry K.W."/>
            <person name="Cichocki N."/>
            <person name="Veneault-Fourrey C."/>
            <person name="LaButti K."/>
            <person name="Lindquist E.A."/>
            <person name="Lipzen A."/>
            <person name="Lundell T."/>
            <person name="Morin E."/>
            <person name="Murat C."/>
            <person name="Riley R."/>
            <person name="Ohm R."/>
            <person name="Sun H."/>
            <person name="Tunlid A."/>
            <person name="Henrissat B."/>
            <person name="Grigoriev I.V."/>
            <person name="Hibbett D.S."/>
            <person name="Martin F."/>
        </authorList>
    </citation>
    <scope>NUCLEOTIDE SEQUENCE [LARGE SCALE GENOMIC DNA]</scope>
    <source>
        <strain evidence="19">MUT 4182</strain>
    </source>
</reference>
<dbReference type="GO" id="GO:0020037">
    <property type="term" value="F:heme binding"/>
    <property type="evidence" value="ECO:0007669"/>
    <property type="project" value="InterPro"/>
</dbReference>
<keyword evidence="5" id="KW-0347">Helicase</keyword>
<dbReference type="InterPro" id="IPR004589">
    <property type="entry name" value="DNA_helicase_ATP-dep_RecQ"/>
</dbReference>
<evidence type="ECO:0000256" key="5">
    <source>
        <dbReference type="ARBA" id="ARBA00022806"/>
    </source>
</evidence>
<dbReference type="InterPro" id="IPR014001">
    <property type="entry name" value="Helicase_ATP-bd"/>
</dbReference>
<feature type="domain" description="Helicase C-terminal" evidence="17">
    <location>
        <begin position="909"/>
        <end position="1061"/>
    </location>
</feature>
<feature type="domain" description="Helicase ATP-binding" evidence="16">
    <location>
        <begin position="683"/>
        <end position="870"/>
    </location>
</feature>
<dbReference type="InterPro" id="IPR001128">
    <property type="entry name" value="Cyt_P450"/>
</dbReference>
<dbReference type="EC" id="5.6.2.4" evidence="12"/>
<dbReference type="GO" id="GO:0009378">
    <property type="term" value="F:four-way junction helicase activity"/>
    <property type="evidence" value="ECO:0007669"/>
    <property type="project" value="TreeGrafter"/>
</dbReference>
<name>A0A0C3LIA7_9AGAM</name>
<dbReference type="SUPFAM" id="SSF48264">
    <property type="entry name" value="Cytochrome P450"/>
    <property type="match status" value="1"/>
</dbReference>
<evidence type="ECO:0000313" key="18">
    <source>
        <dbReference type="EMBL" id="KIO33728.1"/>
    </source>
</evidence>
<dbReference type="Gene3D" id="1.10.10.10">
    <property type="entry name" value="Winged helix-like DNA-binding domain superfamily/Winged helix DNA-binding domain"/>
    <property type="match status" value="1"/>
</dbReference>
<gene>
    <name evidence="18" type="ORF">M407DRAFT_17343</name>
</gene>
<feature type="compositionally biased region" description="Basic and acidic residues" evidence="15">
    <location>
        <begin position="1351"/>
        <end position="1362"/>
    </location>
</feature>
<dbReference type="GO" id="GO:0005694">
    <property type="term" value="C:chromosome"/>
    <property type="evidence" value="ECO:0007669"/>
    <property type="project" value="TreeGrafter"/>
</dbReference>
<dbReference type="Proteomes" id="UP000054248">
    <property type="component" value="Unassembled WGS sequence"/>
</dbReference>
<dbReference type="InterPro" id="IPR036388">
    <property type="entry name" value="WH-like_DNA-bd_sf"/>
</dbReference>
<evidence type="ECO:0000256" key="6">
    <source>
        <dbReference type="ARBA" id="ARBA00022840"/>
    </source>
</evidence>
<evidence type="ECO:0000256" key="7">
    <source>
        <dbReference type="ARBA" id="ARBA00023004"/>
    </source>
</evidence>
<dbReference type="NCBIfam" id="TIGR00614">
    <property type="entry name" value="recQ_fam"/>
    <property type="match status" value="1"/>
</dbReference>
<dbReference type="GO" id="GO:0005737">
    <property type="term" value="C:cytoplasm"/>
    <property type="evidence" value="ECO:0007669"/>
    <property type="project" value="TreeGrafter"/>
</dbReference>